<feature type="domain" description="Integrase catalytic" evidence="1">
    <location>
        <begin position="1"/>
        <end position="70"/>
    </location>
</feature>
<evidence type="ECO:0000313" key="2">
    <source>
        <dbReference type="EMBL" id="MFC5055565.1"/>
    </source>
</evidence>
<evidence type="ECO:0000313" key="3">
    <source>
        <dbReference type="Proteomes" id="UP001595833"/>
    </source>
</evidence>
<dbReference type="PROSITE" id="PS50994">
    <property type="entry name" value="INTEGRASE"/>
    <property type="match status" value="1"/>
</dbReference>
<proteinExistence type="predicted"/>
<evidence type="ECO:0000259" key="1">
    <source>
        <dbReference type="PROSITE" id="PS50994"/>
    </source>
</evidence>
<sequence length="97" mass="11234">MIKSAPQAPRMNAHCERVIGTIRRELLDHILITGEAHARHVLKTYEDHYNRHRPHQARDQLPPEALQHPAAAHDLDTQRPYRTRILGGLINEYRHAA</sequence>
<dbReference type="InterPro" id="IPR012337">
    <property type="entry name" value="RNaseH-like_sf"/>
</dbReference>
<dbReference type="RefSeq" id="WP_344042793.1">
    <property type="nucleotide sequence ID" value="NZ_JBHSJB010000015.1"/>
</dbReference>
<dbReference type="InterPro" id="IPR036397">
    <property type="entry name" value="RNaseH_sf"/>
</dbReference>
<protein>
    <submittedName>
        <fullName evidence="2">Integrase core domain-containing protein</fullName>
    </submittedName>
</protein>
<dbReference type="Gene3D" id="3.30.420.10">
    <property type="entry name" value="Ribonuclease H-like superfamily/Ribonuclease H"/>
    <property type="match status" value="1"/>
</dbReference>
<organism evidence="2 3">
    <name type="scientific">Saccharothrix xinjiangensis</name>
    <dbReference type="NCBI Taxonomy" id="204798"/>
    <lineage>
        <taxon>Bacteria</taxon>
        <taxon>Bacillati</taxon>
        <taxon>Actinomycetota</taxon>
        <taxon>Actinomycetes</taxon>
        <taxon>Pseudonocardiales</taxon>
        <taxon>Pseudonocardiaceae</taxon>
        <taxon>Saccharothrix</taxon>
    </lineage>
</organism>
<name>A0ABV9XYT8_9PSEU</name>
<dbReference type="Proteomes" id="UP001595833">
    <property type="component" value="Unassembled WGS sequence"/>
</dbReference>
<accession>A0ABV9XYT8</accession>
<keyword evidence="3" id="KW-1185">Reference proteome</keyword>
<reference evidence="3" key="1">
    <citation type="journal article" date="2019" name="Int. J. Syst. Evol. Microbiol.">
        <title>The Global Catalogue of Microorganisms (GCM) 10K type strain sequencing project: providing services to taxonomists for standard genome sequencing and annotation.</title>
        <authorList>
            <consortium name="The Broad Institute Genomics Platform"/>
            <consortium name="The Broad Institute Genome Sequencing Center for Infectious Disease"/>
            <person name="Wu L."/>
            <person name="Ma J."/>
        </authorList>
    </citation>
    <scope>NUCLEOTIDE SEQUENCE [LARGE SCALE GENOMIC DNA]</scope>
    <source>
        <strain evidence="3">KCTC 12848</strain>
    </source>
</reference>
<dbReference type="SUPFAM" id="SSF53098">
    <property type="entry name" value="Ribonuclease H-like"/>
    <property type="match status" value="1"/>
</dbReference>
<dbReference type="InterPro" id="IPR001584">
    <property type="entry name" value="Integrase_cat-core"/>
</dbReference>
<comment type="caution">
    <text evidence="2">The sequence shown here is derived from an EMBL/GenBank/DDBJ whole genome shotgun (WGS) entry which is preliminary data.</text>
</comment>
<gene>
    <name evidence="2" type="ORF">ACFPFM_17605</name>
</gene>
<dbReference type="Pfam" id="PF13683">
    <property type="entry name" value="rve_3"/>
    <property type="match status" value="1"/>
</dbReference>
<dbReference type="EMBL" id="JBHSJB010000015">
    <property type="protein sequence ID" value="MFC5055565.1"/>
    <property type="molecule type" value="Genomic_DNA"/>
</dbReference>